<dbReference type="SUPFAM" id="SSF52151">
    <property type="entry name" value="FabD/lysophospholipase-like"/>
    <property type="match status" value="1"/>
</dbReference>
<dbReference type="PANTHER" id="PTHR47170:SF2">
    <property type="entry name" value="MALONYL-COA:ACP TRANSACYLASE (MAT) DOMAIN-CONTAINING PROTEIN"/>
    <property type="match status" value="1"/>
</dbReference>
<dbReference type="Gene3D" id="3.40.366.10">
    <property type="entry name" value="Malonyl-Coenzyme A Acyl Carrier Protein, domain 2"/>
    <property type="match status" value="1"/>
</dbReference>
<reference evidence="3" key="1">
    <citation type="submission" date="2021-11" db="EMBL/GenBank/DDBJ databases">
        <authorList>
            <consortium name="Genoscope - CEA"/>
            <person name="William W."/>
        </authorList>
    </citation>
    <scope>NUCLEOTIDE SEQUENCE</scope>
</reference>
<feature type="domain" description="Malonyl-CoA:ACP transacylase (MAT)" evidence="2">
    <location>
        <begin position="537"/>
        <end position="825"/>
    </location>
</feature>
<keyword evidence="4" id="KW-1185">Reference proteome</keyword>
<dbReference type="Gene3D" id="3.30.70.250">
    <property type="entry name" value="Malonyl-CoA ACP transacylase, ACP-binding"/>
    <property type="match status" value="1"/>
</dbReference>
<dbReference type="SUPFAM" id="SSF53474">
    <property type="entry name" value="alpha/beta-Hydrolases"/>
    <property type="match status" value="1"/>
</dbReference>
<name>A0A8J2SN16_9STRA</name>
<dbReference type="PANTHER" id="PTHR47170">
    <property type="entry name" value="MALONYL-COA ACP TRANSACYLASE, ACP-BINDING"/>
    <property type="match status" value="1"/>
</dbReference>
<dbReference type="InterPro" id="IPR029058">
    <property type="entry name" value="AB_hydrolase_fold"/>
</dbReference>
<proteinExistence type="predicted"/>
<evidence type="ECO:0000259" key="2">
    <source>
        <dbReference type="SMART" id="SM00827"/>
    </source>
</evidence>
<dbReference type="GO" id="GO:0016740">
    <property type="term" value="F:transferase activity"/>
    <property type="evidence" value="ECO:0007669"/>
    <property type="project" value="InterPro"/>
</dbReference>
<dbReference type="SUPFAM" id="SSF55048">
    <property type="entry name" value="Probable ACP-binding domain of malonyl-CoA ACP transacylase"/>
    <property type="match status" value="1"/>
</dbReference>
<evidence type="ECO:0000313" key="3">
    <source>
        <dbReference type="EMBL" id="CAH0374165.1"/>
    </source>
</evidence>
<protein>
    <recommendedName>
        <fullName evidence="2">Malonyl-CoA:ACP transacylase (MAT) domain-containing protein</fullName>
    </recommendedName>
</protein>
<feature type="compositionally biased region" description="Basic and acidic residues" evidence="1">
    <location>
        <begin position="28"/>
        <end position="40"/>
    </location>
</feature>
<sequence>MADKWRVPQRRFIDPDRLRKRTYAPTRARADKTPRVDFAPHRKTPSPRRRFPQLKKTRAAAPRLRLLAFPNSGSSENVYTGVDKLNGREDNVLMTWARRTGVEVWAAQPPGRDARLKETALTSCAEVAKGAYDAASTLGFFEDDAPWALFAHSMGCWSSYEFALLARSNGKRPPAVFVASGFPSPSLPLSERPWTPSRDLNDADFREECRKWRINDVVFGSQMWATYEPLLRADFRCFDEYPVGGDAAPLSFPVKGVYGTQDDRCTSSKLETWSSVAPDFELLGSVEGHHLFVYDESARKQWFEMVVQALDGAVSPIASGPPRARYECTAPKGAAVREGCDLKSPLASWDVEEGGMIDVEEEKENSKGTLRLRVVAYTSPGCSREVCEGWVSKKLFEFRGAAPGAIAPSVQTSKVRRVSPPPPPIHTGTKGTKKTVTGKHGALLRKGCELSSVETGISLDQGDLCYVAGEDVNEQNIVRAHVVLRSAKGGPWEAVDGWCTAKFLSGADGEEPLPEVGSKPIISIKFPPCTDTGRVLLFPGQGAQKVGMLAPYEDVAGVREMFSDASEVFGRDLLELIQKGPETDLNDTRFSQVCVFLTSMAAVAKLHQDDPTALQKVTHTAGFSLGEYSALTFAGVMDIATAVRLLKVRSDAMGAACDLSPSGMMTVVGYEDADLQALLPDKVSVANQLFPKGRVVAGPRDALKALEAAVKKEKRPGTKTIMQPVSGAFHSPFMASAADALREALDGVSLNAPSRTVYSNVTARPHASDPLQIKDALCKQLTAGVLWEDTIKDMIKADIDALYEPAPGKQLTSMMRRISAAHHPKMKNV</sequence>
<comment type="caution">
    <text evidence="3">The sequence shown here is derived from an EMBL/GenBank/DDBJ whole genome shotgun (WGS) entry which is preliminary data.</text>
</comment>
<dbReference type="InterPro" id="IPR001227">
    <property type="entry name" value="Ac_transferase_dom_sf"/>
</dbReference>
<dbReference type="InterPro" id="IPR016036">
    <property type="entry name" value="Malonyl_transacylase_ACP-bd"/>
</dbReference>
<dbReference type="Proteomes" id="UP000789595">
    <property type="component" value="Unassembled WGS sequence"/>
</dbReference>
<evidence type="ECO:0000313" key="4">
    <source>
        <dbReference type="Proteomes" id="UP000789595"/>
    </source>
</evidence>
<dbReference type="OrthoDB" id="541883at2759"/>
<dbReference type="InterPro" id="IPR052760">
    <property type="entry name" value="Mitochondrial_malonyltrans"/>
</dbReference>
<dbReference type="InterPro" id="IPR001031">
    <property type="entry name" value="Thioesterase"/>
</dbReference>
<dbReference type="Pfam" id="PF00975">
    <property type="entry name" value="Thioesterase"/>
    <property type="match status" value="1"/>
</dbReference>
<evidence type="ECO:0000256" key="1">
    <source>
        <dbReference type="SAM" id="MobiDB-lite"/>
    </source>
</evidence>
<dbReference type="InterPro" id="IPR016035">
    <property type="entry name" value="Acyl_Trfase/lysoPLipase"/>
</dbReference>
<dbReference type="AlphaFoldDB" id="A0A8J2SN16"/>
<dbReference type="Pfam" id="PF00698">
    <property type="entry name" value="Acyl_transf_1"/>
    <property type="match status" value="1"/>
</dbReference>
<gene>
    <name evidence="3" type="ORF">PECAL_4P14340</name>
</gene>
<dbReference type="EMBL" id="CAKKNE010000004">
    <property type="protein sequence ID" value="CAH0374165.1"/>
    <property type="molecule type" value="Genomic_DNA"/>
</dbReference>
<dbReference type="SMART" id="SM00827">
    <property type="entry name" value="PKS_AT"/>
    <property type="match status" value="1"/>
</dbReference>
<feature type="compositionally biased region" description="Basic residues" evidence="1">
    <location>
        <begin position="41"/>
        <end position="55"/>
    </location>
</feature>
<organism evidence="3 4">
    <name type="scientific">Pelagomonas calceolata</name>
    <dbReference type="NCBI Taxonomy" id="35677"/>
    <lineage>
        <taxon>Eukaryota</taxon>
        <taxon>Sar</taxon>
        <taxon>Stramenopiles</taxon>
        <taxon>Ochrophyta</taxon>
        <taxon>Pelagophyceae</taxon>
        <taxon>Pelagomonadales</taxon>
        <taxon>Pelagomonadaceae</taxon>
        <taxon>Pelagomonas</taxon>
    </lineage>
</organism>
<feature type="region of interest" description="Disordered" evidence="1">
    <location>
        <begin position="16"/>
        <end position="55"/>
    </location>
</feature>
<dbReference type="Gene3D" id="3.40.50.1820">
    <property type="entry name" value="alpha/beta hydrolase"/>
    <property type="match status" value="1"/>
</dbReference>
<feature type="region of interest" description="Disordered" evidence="1">
    <location>
        <begin position="411"/>
        <end position="435"/>
    </location>
</feature>
<accession>A0A8J2SN16</accession>
<dbReference type="InterPro" id="IPR014043">
    <property type="entry name" value="Acyl_transferase_dom"/>
</dbReference>